<dbReference type="AlphaFoldDB" id="A0A8T3W0L7"/>
<evidence type="ECO:0000313" key="2">
    <source>
        <dbReference type="Proteomes" id="UP000732619"/>
    </source>
</evidence>
<proteinExistence type="predicted"/>
<dbReference type="Proteomes" id="UP000732619">
    <property type="component" value="Unassembled WGS sequence"/>
</dbReference>
<reference evidence="1" key="1">
    <citation type="submission" date="2019-04" db="EMBL/GenBank/DDBJ databases">
        <title>Evolution of Biomass-Degrading Anaerobic Consortia Revealed by Metagenomics.</title>
        <authorList>
            <person name="Peng X."/>
        </authorList>
    </citation>
    <scope>NUCLEOTIDE SEQUENCE</scope>
    <source>
        <strain evidence="1">SIG14</strain>
    </source>
</reference>
<sequence>MSKTRVFSYFDKANYDYMIETKANLISDGYNNSSSSKIIQLAMNELRKNNEYKDVKEKLLEMDMIQ</sequence>
<accession>A0A8T3W0L7</accession>
<evidence type="ECO:0000313" key="1">
    <source>
        <dbReference type="EMBL" id="MBE6513509.1"/>
    </source>
</evidence>
<name>A0A8T3W0L7_METOL</name>
<comment type="caution">
    <text evidence="1">The sequence shown here is derived from an EMBL/GenBank/DDBJ whole genome shotgun (WGS) entry which is preliminary data.</text>
</comment>
<dbReference type="EMBL" id="SUTG01000102">
    <property type="protein sequence ID" value="MBE6513509.1"/>
    <property type="molecule type" value="Genomic_DNA"/>
</dbReference>
<protein>
    <submittedName>
        <fullName evidence="1">Uncharacterized protein</fullName>
    </submittedName>
</protein>
<gene>
    <name evidence="1" type="ORF">E7Z75_10285</name>
</gene>
<organism evidence="1 2">
    <name type="scientific">Methanobrevibacter olleyae</name>
    <dbReference type="NCBI Taxonomy" id="294671"/>
    <lineage>
        <taxon>Archaea</taxon>
        <taxon>Methanobacteriati</taxon>
        <taxon>Methanobacteriota</taxon>
        <taxon>Methanomada group</taxon>
        <taxon>Methanobacteria</taxon>
        <taxon>Methanobacteriales</taxon>
        <taxon>Methanobacteriaceae</taxon>
        <taxon>Methanobrevibacter</taxon>
    </lineage>
</organism>